<evidence type="ECO:0000313" key="3">
    <source>
        <dbReference type="Proteomes" id="UP000005289"/>
    </source>
</evidence>
<keyword evidence="3" id="KW-1185">Reference proteome</keyword>
<proteinExistence type="predicted"/>
<evidence type="ECO:0000313" key="2">
    <source>
        <dbReference type="EMBL" id="AHF00136.1"/>
    </source>
</evidence>
<dbReference type="HOGENOM" id="CLU_769322_0_0_6"/>
<name>W0DTC7_9GAMM</name>
<reference evidence="2 3" key="1">
    <citation type="submission" date="2013-12" db="EMBL/GenBank/DDBJ databases">
        <authorList>
            <consortium name="DOE Joint Genome Institute"/>
            <person name="Muyzer G."/>
            <person name="Huntemann M."/>
            <person name="Han J."/>
            <person name="Chen A."/>
            <person name="Kyrpides N."/>
            <person name="Mavromatis K."/>
            <person name="Markowitz V."/>
            <person name="Palaniappan K."/>
            <person name="Ivanova N."/>
            <person name="Schaumberg A."/>
            <person name="Pati A."/>
            <person name="Liolios K."/>
            <person name="Nordberg H.P."/>
            <person name="Cantor M.N."/>
            <person name="Hua S.X."/>
            <person name="Woyke T."/>
        </authorList>
    </citation>
    <scope>NUCLEOTIDE SEQUENCE [LARGE SCALE GENOMIC DNA]</scope>
    <source>
        <strain evidence="2 3">ARh 1</strain>
    </source>
</reference>
<accession>W0DTC7</accession>
<dbReference type="OrthoDB" id="5764923at2"/>
<organism evidence="2 3">
    <name type="scientific">Thioalkalivibrio paradoxus ARh 1</name>
    <dbReference type="NCBI Taxonomy" id="713585"/>
    <lineage>
        <taxon>Bacteria</taxon>
        <taxon>Pseudomonadati</taxon>
        <taxon>Pseudomonadota</taxon>
        <taxon>Gammaproteobacteria</taxon>
        <taxon>Chromatiales</taxon>
        <taxon>Ectothiorhodospiraceae</taxon>
        <taxon>Thioalkalivibrio</taxon>
    </lineage>
</organism>
<evidence type="ECO:0000256" key="1">
    <source>
        <dbReference type="SAM" id="SignalP"/>
    </source>
</evidence>
<protein>
    <submittedName>
        <fullName evidence="2">Uncharacterized protein</fullName>
    </submittedName>
</protein>
<gene>
    <name evidence="2" type="ORF">THITH_10155</name>
</gene>
<dbReference type="STRING" id="713585.THITH_10155"/>
<dbReference type="KEGG" id="tti:THITH_10155"/>
<dbReference type="EMBL" id="CP007029">
    <property type="protein sequence ID" value="AHF00136.1"/>
    <property type="molecule type" value="Genomic_DNA"/>
</dbReference>
<dbReference type="AlphaFoldDB" id="W0DTC7"/>
<dbReference type="RefSeq" id="WP_025367459.1">
    <property type="nucleotide sequence ID" value="NZ_CP007029.1"/>
</dbReference>
<feature type="signal peptide" evidence="1">
    <location>
        <begin position="1"/>
        <end position="26"/>
    </location>
</feature>
<sequence length="360" mass="38587">MNLKLKKLTIATAAAVAMGTAGQAQSADVLFPYVVVSESVTTIINVINTGEADELHYRLWYKNGPNATDNLAACEEYDVMLPSSPKDIQTIDIGARLDQVKGVMFNDPSVNNNWMASTNSYALADGATLPLRGYVVIDNQTIADPQEEDQTAAALAGEAFVFEYQSGAAWGYRAGNGWSTPDEAADFRMPMNGVAFNEGTNAGFGNRAMSVLPFNEATTRLFVTPLVDDMRSGNNTFGGAPALVRTTMGEFGQTAMYDRDENPISGNRWQYVRCVGAFDVQDMLTELSANRLVDGGWGWLNSEARVGSVASNSASSHGMSVIKLEFNDGTSSFAGASAGVFNNAFLLRSRGFPGEPLGVR</sequence>
<keyword evidence="1" id="KW-0732">Signal</keyword>
<feature type="chain" id="PRO_5004787026" evidence="1">
    <location>
        <begin position="27"/>
        <end position="360"/>
    </location>
</feature>
<dbReference type="Proteomes" id="UP000005289">
    <property type="component" value="Chromosome"/>
</dbReference>